<feature type="domain" description="Protein kinase" evidence="13">
    <location>
        <begin position="114"/>
        <end position="415"/>
    </location>
</feature>
<dbReference type="InterPro" id="IPR008271">
    <property type="entry name" value="Ser/Thr_kinase_AS"/>
</dbReference>
<name>A0A8S9YIR5_9TREM</name>
<dbReference type="Pfam" id="PF00069">
    <property type="entry name" value="Pkinase"/>
    <property type="match status" value="1"/>
</dbReference>
<dbReference type="PROSITE" id="PS00108">
    <property type="entry name" value="PROTEIN_KINASE_ST"/>
    <property type="match status" value="1"/>
</dbReference>
<dbReference type="Gene3D" id="3.30.200.20">
    <property type="entry name" value="Phosphorylase Kinase, domain 1"/>
    <property type="match status" value="1"/>
</dbReference>
<dbReference type="InterPro" id="IPR000719">
    <property type="entry name" value="Prot_kinase_dom"/>
</dbReference>
<evidence type="ECO:0000313" key="15">
    <source>
        <dbReference type="Proteomes" id="UP000822476"/>
    </source>
</evidence>
<evidence type="ECO:0000256" key="3">
    <source>
        <dbReference type="ARBA" id="ARBA00022741"/>
    </source>
</evidence>
<dbReference type="PANTHER" id="PTHR48013">
    <property type="entry name" value="DUAL SPECIFICITY MITOGEN-ACTIVATED PROTEIN KINASE KINASE 5-RELATED"/>
    <property type="match status" value="1"/>
</dbReference>
<keyword evidence="2" id="KW-0808">Transferase</keyword>
<keyword evidence="3 11" id="KW-0547">Nucleotide-binding</keyword>
<dbReference type="GO" id="GO:0005524">
    <property type="term" value="F:ATP binding"/>
    <property type="evidence" value="ECO:0007669"/>
    <property type="project" value="UniProtKB-UniRule"/>
</dbReference>
<comment type="catalytic activity">
    <reaction evidence="8">
        <text>L-seryl-[protein] + ATP = O-phospho-L-seryl-[protein] + ADP + H(+)</text>
        <dbReference type="Rhea" id="RHEA:17989"/>
        <dbReference type="Rhea" id="RHEA-COMP:9863"/>
        <dbReference type="Rhea" id="RHEA-COMP:11604"/>
        <dbReference type="ChEBI" id="CHEBI:15378"/>
        <dbReference type="ChEBI" id="CHEBI:29999"/>
        <dbReference type="ChEBI" id="CHEBI:30616"/>
        <dbReference type="ChEBI" id="CHEBI:83421"/>
        <dbReference type="ChEBI" id="CHEBI:456216"/>
        <dbReference type="EC" id="2.7.12.2"/>
    </reaction>
</comment>
<dbReference type="PANTHER" id="PTHR48013:SF15">
    <property type="entry name" value="DUAL SPECIFICITY MITOGEN-ACTIVATED PROTEIN KINASE KINASE 4"/>
    <property type="match status" value="1"/>
</dbReference>
<proteinExistence type="inferred from homology"/>
<gene>
    <name evidence="14" type="ORF">EG68_09803</name>
</gene>
<dbReference type="OrthoDB" id="10252354at2759"/>
<comment type="caution">
    <text evidence="14">The sequence shown here is derived from an EMBL/GenBank/DDBJ whole genome shotgun (WGS) entry which is preliminary data.</text>
</comment>
<evidence type="ECO:0000256" key="8">
    <source>
        <dbReference type="ARBA" id="ARBA00049014"/>
    </source>
</evidence>
<comment type="catalytic activity">
    <reaction evidence="9">
        <text>L-threonyl-[protein] + ATP = O-phospho-L-threonyl-[protein] + ADP + H(+)</text>
        <dbReference type="Rhea" id="RHEA:46608"/>
        <dbReference type="Rhea" id="RHEA-COMP:11060"/>
        <dbReference type="Rhea" id="RHEA-COMP:11605"/>
        <dbReference type="ChEBI" id="CHEBI:15378"/>
        <dbReference type="ChEBI" id="CHEBI:30013"/>
        <dbReference type="ChEBI" id="CHEBI:30616"/>
        <dbReference type="ChEBI" id="CHEBI:61977"/>
        <dbReference type="ChEBI" id="CHEBI:456216"/>
        <dbReference type="EC" id="2.7.12.2"/>
    </reaction>
</comment>
<evidence type="ECO:0000313" key="14">
    <source>
        <dbReference type="EMBL" id="KAF7233725.1"/>
    </source>
</evidence>
<dbReference type="SMART" id="SM00220">
    <property type="entry name" value="S_TKc"/>
    <property type="match status" value="1"/>
</dbReference>
<evidence type="ECO:0000256" key="10">
    <source>
        <dbReference type="ARBA" id="ARBA00051693"/>
    </source>
</evidence>
<dbReference type="FunFam" id="1.10.510.10:FF:000432">
    <property type="entry name" value="mitogen-activated protein kinase kinase 3"/>
    <property type="match status" value="1"/>
</dbReference>
<dbReference type="PROSITE" id="PS00107">
    <property type="entry name" value="PROTEIN_KINASE_ATP"/>
    <property type="match status" value="1"/>
</dbReference>
<dbReference type="SUPFAM" id="SSF56112">
    <property type="entry name" value="Protein kinase-like (PK-like)"/>
    <property type="match status" value="1"/>
</dbReference>
<dbReference type="AlphaFoldDB" id="A0A8S9YIR5"/>
<dbReference type="InterPro" id="IPR011009">
    <property type="entry name" value="Kinase-like_dom_sf"/>
</dbReference>
<sequence length="452" mass="50989">MKINPLLRVSPFLWCNSCDCVPRHLRHTICCSPAGDFLFPDNDDPTHQIQHQLSFIQFSSKSMSLRPSLTFRRPFLGALSQHKPMSSDSIYHSCQGKLTIPNVCHDMVFIAKDLIDEGEIGRGAFGFVNRMVHVPTGSVMAVKRIRSTLNEAEQTKTLQDLDVVMNSADCPHIVRFYGALFEEGDCWICMEMMATSLDKFYTFVYHYLLSRIPEKILAKIAVMTIAALDYLKVELKVIHRDVKPSNILIDRKGNIKLCDFGISGQLVDSIAKSHDAGCRPYMAPERIHPELSANGYDVRSDVWSFGITMIELATGHFPYPSWNSVFEQLTCVLDGDPPCLPEYIPQSLRSSGSTTTLTEPDATHARVSLTASQTNGTSSPSPDFSPEFRDFVSQCLQKDFRARPKYQQLRNHVFYRRAVSEVVDVAGYFCSVLDKVPPDLNLNKFLDRGTYH</sequence>
<dbReference type="Proteomes" id="UP000822476">
    <property type="component" value="Unassembled WGS sequence"/>
</dbReference>
<dbReference type="Gene3D" id="1.10.510.10">
    <property type="entry name" value="Transferase(Phosphotransferase) domain 1"/>
    <property type="match status" value="1"/>
</dbReference>
<evidence type="ECO:0000256" key="12">
    <source>
        <dbReference type="RuleBase" id="RU000304"/>
    </source>
</evidence>
<evidence type="ECO:0000256" key="11">
    <source>
        <dbReference type="PROSITE-ProRule" id="PRU10141"/>
    </source>
</evidence>
<dbReference type="GO" id="GO:0008545">
    <property type="term" value="F:JUN kinase kinase activity"/>
    <property type="evidence" value="ECO:0007669"/>
    <property type="project" value="TreeGrafter"/>
</dbReference>
<evidence type="ECO:0000259" key="13">
    <source>
        <dbReference type="PROSITE" id="PS50011"/>
    </source>
</evidence>
<accession>A0A8S9YIR5</accession>
<feature type="binding site" evidence="11">
    <location>
        <position position="143"/>
    </location>
    <ligand>
        <name>ATP</name>
        <dbReference type="ChEBI" id="CHEBI:30616"/>
    </ligand>
</feature>
<keyword evidence="4" id="KW-0418">Kinase</keyword>
<keyword evidence="5 11" id="KW-0067">ATP-binding</keyword>
<keyword evidence="1 12" id="KW-0723">Serine/threonine-protein kinase</keyword>
<reference evidence="14" key="1">
    <citation type="submission" date="2019-07" db="EMBL/GenBank/DDBJ databases">
        <title>Annotation for the trematode Paragonimus miyazaki's.</title>
        <authorList>
            <person name="Choi Y.-J."/>
        </authorList>
    </citation>
    <scope>NUCLEOTIDE SEQUENCE</scope>
    <source>
        <strain evidence="14">Japan</strain>
    </source>
</reference>
<comment type="similarity">
    <text evidence="6">Belongs to the protein kinase superfamily. STE Ser/Thr protein kinase family. MAP kinase kinase subfamily.</text>
</comment>
<dbReference type="EMBL" id="JTDE01020852">
    <property type="protein sequence ID" value="KAF7233725.1"/>
    <property type="molecule type" value="Genomic_DNA"/>
</dbReference>
<organism evidence="14 15">
    <name type="scientific">Paragonimus skrjabini miyazakii</name>
    <dbReference type="NCBI Taxonomy" id="59628"/>
    <lineage>
        <taxon>Eukaryota</taxon>
        <taxon>Metazoa</taxon>
        <taxon>Spiralia</taxon>
        <taxon>Lophotrochozoa</taxon>
        <taxon>Platyhelminthes</taxon>
        <taxon>Trematoda</taxon>
        <taxon>Digenea</taxon>
        <taxon>Plagiorchiida</taxon>
        <taxon>Troglotremata</taxon>
        <taxon>Troglotrematidae</taxon>
        <taxon>Paragonimus</taxon>
    </lineage>
</organism>
<protein>
    <recommendedName>
        <fullName evidence="7">mitogen-activated protein kinase kinase</fullName>
        <ecNumber evidence="7">2.7.12.2</ecNumber>
    </recommendedName>
</protein>
<evidence type="ECO:0000256" key="4">
    <source>
        <dbReference type="ARBA" id="ARBA00022777"/>
    </source>
</evidence>
<evidence type="ECO:0000256" key="1">
    <source>
        <dbReference type="ARBA" id="ARBA00022527"/>
    </source>
</evidence>
<evidence type="ECO:0000256" key="7">
    <source>
        <dbReference type="ARBA" id="ARBA00038999"/>
    </source>
</evidence>
<evidence type="ECO:0000256" key="2">
    <source>
        <dbReference type="ARBA" id="ARBA00022679"/>
    </source>
</evidence>
<dbReference type="EC" id="2.7.12.2" evidence="7"/>
<evidence type="ECO:0000256" key="6">
    <source>
        <dbReference type="ARBA" id="ARBA00038035"/>
    </source>
</evidence>
<comment type="catalytic activity">
    <reaction evidence="10">
        <text>L-tyrosyl-[protein] + ATP = O-phospho-L-tyrosyl-[protein] + ADP + H(+)</text>
        <dbReference type="Rhea" id="RHEA:10596"/>
        <dbReference type="Rhea" id="RHEA-COMP:10136"/>
        <dbReference type="Rhea" id="RHEA-COMP:20101"/>
        <dbReference type="ChEBI" id="CHEBI:15378"/>
        <dbReference type="ChEBI" id="CHEBI:30616"/>
        <dbReference type="ChEBI" id="CHEBI:46858"/>
        <dbReference type="ChEBI" id="CHEBI:61978"/>
        <dbReference type="ChEBI" id="CHEBI:456216"/>
        <dbReference type="EC" id="2.7.12.2"/>
    </reaction>
</comment>
<evidence type="ECO:0000256" key="9">
    <source>
        <dbReference type="ARBA" id="ARBA00049299"/>
    </source>
</evidence>
<keyword evidence="15" id="KW-1185">Reference proteome</keyword>
<dbReference type="PROSITE" id="PS50011">
    <property type="entry name" value="PROTEIN_KINASE_DOM"/>
    <property type="match status" value="1"/>
</dbReference>
<dbReference type="InterPro" id="IPR017441">
    <property type="entry name" value="Protein_kinase_ATP_BS"/>
</dbReference>
<dbReference type="GO" id="GO:0004674">
    <property type="term" value="F:protein serine/threonine kinase activity"/>
    <property type="evidence" value="ECO:0007669"/>
    <property type="project" value="UniProtKB-KW"/>
</dbReference>
<evidence type="ECO:0000256" key="5">
    <source>
        <dbReference type="ARBA" id="ARBA00022840"/>
    </source>
</evidence>
<dbReference type="FunFam" id="3.30.200.20:FF:000040">
    <property type="entry name" value="Dual specificity mitogen-activated protein kinase kinase"/>
    <property type="match status" value="1"/>
</dbReference>